<proteinExistence type="predicted"/>
<reference evidence="2" key="1">
    <citation type="journal article" date="2013" name="J. Plant Res.">
        <title>Effect of fungi and light on seed germination of three Opuntia species from semiarid lands of central Mexico.</title>
        <authorList>
            <person name="Delgado-Sanchez P."/>
            <person name="Jimenez-Bremont J.F."/>
            <person name="Guerrero-Gonzalez Mde L."/>
            <person name="Flores J."/>
        </authorList>
    </citation>
    <scope>NUCLEOTIDE SEQUENCE</scope>
    <source>
        <tissue evidence="2">Cladode</tissue>
    </source>
</reference>
<accession>A0A7C9D3Y1</accession>
<keyword evidence="1" id="KW-0812">Transmembrane</keyword>
<feature type="transmembrane region" description="Helical" evidence="1">
    <location>
        <begin position="27"/>
        <end position="49"/>
    </location>
</feature>
<sequence>MLDVAVDSSSDVSSSLKLSLMLPTDDATFKGIALVCRLILFVPVLPSCVRKFLACKRHFVMATKSSPTVALEPLPGADPAIRSIMLTTEPISLTDAFNAFGDIDLTALSNRSSGCSVTLDFPETTVEALP</sequence>
<evidence type="ECO:0000313" key="2">
    <source>
        <dbReference type="EMBL" id="MBA4630983.1"/>
    </source>
</evidence>
<evidence type="ECO:0000256" key="1">
    <source>
        <dbReference type="SAM" id="Phobius"/>
    </source>
</evidence>
<dbReference type="EMBL" id="GISG01076116">
    <property type="protein sequence ID" value="MBA4630983.1"/>
    <property type="molecule type" value="Transcribed_RNA"/>
</dbReference>
<keyword evidence="1" id="KW-0472">Membrane</keyword>
<protein>
    <submittedName>
        <fullName evidence="2">Uncharacterized protein</fullName>
    </submittedName>
</protein>
<keyword evidence="1" id="KW-1133">Transmembrane helix</keyword>
<organism evidence="2">
    <name type="scientific">Opuntia streptacantha</name>
    <name type="common">Prickly pear cactus</name>
    <name type="synonym">Opuntia cardona</name>
    <dbReference type="NCBI Taxonomy" id="393608"/>
    <lineage>
        <taxon>Eukaryota</taxon>
        <taxon>Viridiplantae</taxon>
        <taxon>Streptophyta</taxon>
        <taxon>Embryophyta</taxon>
        <taxon>Tracheophyta</taxon>
        <taxon>Spermatophyta</taxon>
        <taxon>Magnoliopsida</taxon>
        <taxon>eudicotyledons</taxon>
        <taxon>Gunneridae</taxon>
        <taxon>Pentapetalae</taxon>
        <taxon>Caryophyllales</taxon>
        <taxon>Cactineae</taxon>
        <taxon>Cactaceae</taxon>
        <taxon>Opuntioideae</taxon>
        <taxon>Opuntia</taxon>
    </lineage>
</organism>
<name>A0A7C9D3Y1_OPUST</name>
<reference evidence="2" key="2">
    <citation type="submission" date="2020-07" db="EMBL/GenBank/DDBJ databases">
        <authorList>
            <person name="Vera ALvarez R."/>
            <person name="Arias-Moreno D.M."/>
            <person name="Jimenez-Jacinto V."/>
            <person name="Jimenez-Bremont J.F."/>
            <person name="Swaminathan K."/>
            <person name="Moose S.P."/>
            <person name="Guerrero-Gonzalez M.L."/>
            <person name="Marino-Ramirez L."/>
            <person name="Landsman D."/>
            <person name="Rodriguez-Kessler M."/>
            <person name="Delgado-Sanchez P."/>
        </authorList>
    </citation>
    <scope>NUCLEOTIDE SEQUENCE</scope>
    <source>
        <tissue evidence="2">Cladode</tissue>
    </source>
</reference>
<dbReference type="AlphaFoldDB" id="A0A7C9D3Y1"/>